<proteinExistence type="predicted"/>
<evidence type="ECO:0000313" key="3">
    <source>
        <dbReference type="EMBL" id="VFK78299.1"/>
    </source>
</evidence>
<evidence type="ECO:0000313" key="1">
    <source>
        <dbReference type="EMBL" id="VFK37112.1"/>
    </source>
</evidence>
<sequence>MNDPIVEEVRRIRDEHSRQFNYDLDAICEDYKAHQIQAGNRLVRLEPKLRGPAAWQQALENKSASGPFHLNLSVNRSRSS</sequence>
<dbReference type="AlphaFoldDB" id="A0A451BJ52"/>
<dbReference type="EMBL" id="CAADFU010000010">
    <property type="protein sequence ID" value="VFK41203.1"/>
    <property type="molecule type" value="Genomic_DNA"/>
</dbReference>
<dbReference type="EMBL" id="CAADHB010000011">
    <property type="protein sequence ID" value="VFK78299.1"/>
    <property type="molecule type" value="Genomic_DNA"/>
</dbReference>
<gene>
    <name evidence="3" type="ORF">BECKSD772D_GA0070982_101130</name>
    <name evidence="2" type="ORF">BECKSD772E_GA0070983_101034</name>
    <name evidence="1" type="ORF">BECKSD772F_GA0070984_101036</name>
</gene>
<protein>
    <submittedName>
        <fullName evidence="3">Uncharacterized protein</fullName>
    </submittedName>
</protein>
<name>A0A451BJ52_9GAMM</name>
<dbReference type="EMBL" id="CAADFR010000010">
    <property type="protein sequence ID" value="VFK37112.1"/>
    <property type="molecule type" value="Genomic_DNA"/>
</dbReference>
<reference evidence="3" key="1">
    <citation type="submission" date="2019-02" db="EMBL/GenBank/DDBJ databases">
        <authorList>
            <person name="Gruber-Vodicka R. H."/>
            <person name="Seah K. B. B."/>
        </authorList>
    </citation>
    <scope>NUCLEOTIDE SEQUENCE</scope>
    <source>
        <strain evidence="3">BECK_S127</strain>
        <strain evidence="2">BECK_S1320</strain>
        <strain evidence="1">BECK_S1321</strain>
    </source>
</reference>
<accession>A0A451BJ52</accession>
<evidence type="ECO:0000313" key="2">
    <source>
        <dbReference type="EMBL" id="VFK41203.1"/>
    </source>
</evidence>
<organism evidence="3">
    <name type="scientific">Candidatus Kentrum sp. SD</name>
    <dbReference type="NCBI Taxonomy" id="2126332"/>
    <lineage>
        <taxon>Bacteria</taxon>
        <taxon>Pseudomonadati</taxon>
        <taxon>Pseudomonadota</taxon>
        <taxon>Gammaproteobacteria</taxon>
        <taxon>Candidatus Kentrum</taxon>
    </lineage>
</organism>